<keyword evidence="5" id="KW-0808">Transferase</keyword>
<comment type="similarity">
    <text evidence="8">In the N-terminal section; belongs to the long-chain O-acyltransferase family.</text>
</comment>
<reference evidence="14" key="3">
    <citation type="submission" date="2015-04" db="UniProtKB">
        <authorList>
            <consortium name="EnsemblPlants"/>
        </authorList>
    </citation>
    <scope>IDENTIFICATION</scope>
    <source>
        <strain evidence="14">cv. Jemalong A17</strain>
    </source>
</reference>
<dbReference type="EMBL" id="CM001220">
    <property type="protein sequence ID" value="KEH30692.1"/>
    <property type="molecule type" value="Genomic_DNA"/>
</dbReference>
<evidence type="ECO:0000313" key="13">
    <source>
        <dbReference type="EMBL" id="KEH30692.1"/>
    </source>
</evidence>
<dbReference type="InterPro" id="IPR004255">
    <property type="entry name" value="O-acyltransferase_WSD1_N"/>
</dbReference>
<dbReference type="Proteomes" id="UP000002051">
    <property type="component" value="Chromosome 4"/>
</dbReference>
<comment type="subcellular location">
    <subcellularLocation>
        <location evidence="1">Cell membrane</location>
        <topology evidence="1">Single-pass membrane protein</topology>
    </subcellularLocation>
    <subcellularLocation>
        <location evidence="2">Endoplasmic reticulum membrane</location>
    </subcellularLocation>
</comment>
<dbReference type="Pfam" id="PF06974">
    <property type="entry name" value="WS_DGAT_C"/>
    <property type="match status" value="1"/>
</dbReference>
<dbReference type="GO" id="GO:0019432">
    <property type="term" value="P:triglyceride biosynthetic process"/>
    <property type="evidence" value="ECO:0000318"/>
    <property type="project" value="GO_Central"/>
</dbReference>
<dbReference type="GO" id="GO:0008374">
    <property type="term" value="F:O-acyltransferase activity"/>
    <property type="evidence" value="ECO:0000318"/>
    <property type="project" value="GO_Central"/>
</dbReference>
<evidence type="ECO:0000259" key="11">
    <source>
        <dbReference type="Pfam" id="PF03007"/>
    </source>
</evidence>
<comment type="catalytic activity">
    <reaction evidence="10">
        <text>an acyl-CoA + a 1,2-diacyl-sn-glycerol = a triacyl-sn-glycerol + CoA</text>
        <dbReference type="Rhea" id="RHEA:10868"/>
        <dbReference type="ChEBI" id="CHEBI:17815"/>
        <dbReference type="ChEBI" id="CHEBI:57287"/>
        <dbReference type="ChEBI" id="CHEBI:58342"/>
        <dbReference type="ChEBI" id="CHEBI:64615"/>
        <dbReference type="EC" id="2.3.1.20"/>
    </reaction>
</comment>
<comment type="pathway">
    <text evidence="3">Glycerolipid metabolism; triacylglycerol biosynthesis.</text>
</comment>
<dbReference type="KEGG" id="mtr:25492901"/>
<dbReference type="Pfam" id="PF03007">
    <property type="entry name" value="WS_DGAT_cat"/>
    <property type="match status" value="1"/>
</dbReference>
<evidence type="ECO:0000256" key="3">
    <source>
        <dbReference type="ARBA" id="ARBA00004771"/>
    </source>
</evidence>
<dbReference type="InterPro" id="IPR045034">
    <property type="entry name" value="O-acyltransferase_WSD1-like"/>
</dbReference>
<gene>
    <name evidence="14" type="primary">25492901</name>
    <name evidence="13" type="ordered locus">MTR_4g078413</name>
</gene>
<dbReference type="HOGENOM" id="CLU_027831_0_1_1"/>
<dbReference type="PaxDb" id="3880-AES89677"/>
<name>A0A072ULV7_MEDTR</name>
<evidence type="ECO:0000256" key="7">
    <source>
        <dbReference type="ARBA" id="ARBA00023315"/>
    </source>
</evidence>
<proteinExistence type="inferred from homology"/>
<dbReference type="GO" id="GO:0005886">
    <property type="term" value="C:plasma membrane"/>
    <property type="evidence" value="ECO:0000318"/>
    <property type="project" value="GO_Central"/>
</dbReference>
<feature type="domain" description="O-acyltransferase WSD1-like N-terminal" evidence="11">
    <location>
        <begin position="97"/>
        <end position="199"/>
    </location>
</feature>
<reference evidence="13 15" key="2">
    <citation type="journal article" date="2014" name="BMC Genomics">
        <title>An improved genome release (version Mt4.0) for the model legume Medicago truncatula.</title>
        <authorList>
            <person name="Tang H."/>
            <person name="Krishnakumar V."/>
            <person name="Bidwell S."/>
            <person name="Rosen B."/>
            <person name="Chan A."/>
            <person name="Zhou S."/>
            <person name="Gentzbittel L."/>
            <person name="Childs K.L."/>
            <person name="Yandell M."/>
            <person name="Gundlach H."/>
            <person name="Mayer K.F."/>
            <person name="Schwartz D.C."/>
            <person name="Town C.D."/>
        </authorList>
    </citation>
    <scope>GENOME REANNOTATION</scope>
    <source>
        <strain evidence="13">A17</strain>
        <strain evidence="14 15">cv. Jemalong A17</strain>
    </source>
</reference>
<dbReference type="UniPathway" id="UPA00282"/>
<keyword evidence="15" id="KW-1185">Reference proteome</keyword>
<evidence type="ECO:0000256" key="10">
    <source>
        <dbReference type="ARBA" id="ARBA00048109"/>
    </source>
</evidence>
<keyword evidence="6" id="KW-0256">Endoplasmic reticulum</keyword>
<dbReference type="GO" id="GO:0047196">
    <property type="term" value="F:long-chain-alcohol O-fatty-acyltransferase activity"/>
    <property type="evidence" value="ECO:0007669"/>
    <property type="project" value="UniProtKB-EC"/>
</dbReference>
<evidence type="ECO:0000313" key="15">
    <source>
        <dbReference type="Proteomes" id="UP000002051"/>
    </source>
</evidence>
<dbReference type="InterPro" id="IPR009721">
    <property type="entry name" value="O-acyltransferase_WSD1_C"/>
</dbReference>
<sequence length="471" mass="53535">MDNFEDLTEPVSPSGQYFNTPPLCSYVFGFLELEIPIDDSQAMYLIQHLFLPINPRFSSIIVRDKDGNMKWKKVEVNPKDHFKVPVFPKNESIEFYDQDFDDYVSKILIERTPKDKPLWEIHVIKYPTSNAAYTIIFKLHHALGDGYSLMGALLSCLHRADDPSLPLSFPNRKSSQLLTPKRGFFKWFPSTIFSLFNSISDFGWSILKSSIIEDDKSPIWNGEEGSEFLPCALSNLSFSLDEIITIKSKLGVTINDVITGVIFYGIRLYMQEIDNKATTSNSTGLVLLSTRNIGSYQSIQDMTKADSKSPWGNHISFLHIPIPKLSQPSLSNPLDFVWKAQKIIKRKRSTFTVFLTEWLLDMQLKLRGHEAVAKHLYGTLRNSSVVMSNLIGPVEPMALANHPVKGLYFIMSGAPESIDIAVMSYARILRITLKTQKDLIDEQKFKLCMARAYEIISKAASMEIPNKKKIK</sequence>
<reference evidence="13 15" key="1">
    <citation type="journal article" date="2011" name="Nature">
        <title>The Medicago genome provides insight into the evolution of rhizobial symbioses.</title>
        <authorList>
            <person name="Young N.D."/>
            <person name="Debelle F."/>
            <person name="Oldroyd G.E."/>
            <person name="Geurts R."/>
            <person name="Cannon S.B."/>
            <person name="Udvardi M.K."/>
            <person name="Benedito V.A."/>
            <person name="Mayer K.F."/>
            <person name="Gouzy J."/>
            <person name="Schoof H."/>
            <person name="Van de Peer Y."/>
            <person name="Proost S."/>
            <person name="Cook D.R."/>
            <person name="Meyers B.C."/>
            <person name="Spannagl M."/>
            <person name="Cheung F."/>
            <person name="De Mita S."/>
            <person name="Krishnakumar V."/>
            <person name="Gundlach H."/>
            <person name="Zhou S."/>
            <person name="Mudge J."/>
            <person name="Bharti A.K."/>
            <person name="Murray J.D."/>
            <person name="Naoumkina M.A."/>
            <person name="Rosen B."/>
            <person name="Silverstein K.A."/>
            <person name="Tang H."/>
            <person name="Rombauts S."/>
            <person name="Zhao P.X."/>
            <person name="Zhou P."/>
            <person name="Barbe V."/>
            <person name="Bardou P."/>
            <person name="Bechner M."/>
            <person name="Bellec A."/>
            <person name="Berger A."/>
            <person name="Berges H."/>
            <person name="Bidwell S."/>
            <person name="Bisseling T."/>
            <person name="Choisne N."/>
            <person name="Couloux A."/>
            <person name="Denny R."/>
            <person name="Deshpande S."/>
            <person name="Dai X."/>
            <person name="Doyle J.J."/>
            <person name="Dudez A.M."/>
            <person name="Farmer A.D."/>
            <person name="Fouteau S."/>
            <person name="Franken C."/>
            <person name="Gibelin C."/>
            <person name="Gish J."/>
            <person name="Goldstein S."/>
            <person name="Gonzalez A.J."/>
            <person name="Green P.J."/>
            <person name="Hallab A."/>
            <person name="Hartog M."/>
            <person name="Hua A."/>
            <person name="Humphray S.J."/>
            <person name="Jeong D.H."/>
            <person name="Jing Y."/>
            <person name="Jocker A."/>
            <person name="Kenton S.M."/>
            <person name="Kim D.J."/>
            <person name="Klee K."/>
            <person name="Lai H."/>
            <person name="Lang C."/>
            <person name="Lin S."/>
            <person name="Macmil S.L."/>
            <person name="Magdelenat G."/>
            <person name="Matthews L."/>
            <person name="McCorrison J."/>
            <person name="Monaghan E.L."/>
            <person name="Mun J.H."/>
            <person name="Najar F.Z."/>
            <person name="Nicholson C."/>
            <person name="Noirot C."/>
            <person name="O'Bleness M."/>
            <person name="Paule C.R."/>
            <person name="Poulain J."/>
            <person name="Prion F."/>
            <person name="Qin B."/>
            <person name="Qu C."/>
            <person name="Retzel E.F."/>
            <person name="Riddle C."/>
            <person name="Sallet E."/>
            <person name="Samain S."/>
            <person name="Samson N."/>
            <person name="Sanders I."/>
            <person name="Saurat O."/>
            <person name="Scarpelli C."/>
            <person name="Schiex T."/>
            <person name="Segurens B."/>
            <person name="Severin A.J."/>
            <person name="Sherrier D.J."/>
            <person name="Shi R."/>
            <person name="Sims S."/>
            <person name="Singer S.R."/>
            <person name="Sinharoy S."/>
            <person name="Sterck L."/>
            <person name="Viollet A."/>
            <person name="Wang B.B."/>
            <person name="Wang K."/>
            <person name="Wang M."/>
            <person name="Wang X."/>
            <person name="Warfsmann J."/>
            <person name="Weissenbach J."/>
            <person name="White D.D."/>
            <person name="White J.D."/>
            <person name="Wiley G.B."/>
            <person name="Wincker P."/>
            <person name="Xing Y."/>
            <person name="Yang L."/>
            <person name="Yao Z."/>
            <person name="Ying F."/>
            <person name="Zhai J."/>
            <person name="Zhou L."/>
            <person name="Zuber A."/>
            <person name="Denarie J."/>
            <person name="Dixon R.A."/>
            <person name="May G.D."/>
            <person name="Schwartz D.C."/>
            <person name="Rogers J."/>
            <person name="Quetier F."/>
            <person name="Town C.D."/>
            <person name="Roe B.A."/>
        </authorList>
    </citation>
    <scope>NUCLEOTIDE SEQUENCE [LARGE SCALE GENOMIC DNA]</scope>
    <source>
        <strain evidence="13">A17</strain>
        <strain evidence="14 15">cv. Jemalong A17</strain>
    </source>
</reference>
<evidence type="ECO:0000256" key="5">
    <source>
        <dbReference type="ARBA" id="ARBA00022679"/>
    </source>
</evidence>
<comment type="pathway">
    <text evidence="4">Lipid metabolism.</text>
</comment>
<dbReference type="GO" id="GO:0005789">
    <property type="term" value="C:endoplasmic reticulum membrane"/>
    <property type="evidence" value="ECO:0007669"/>
    <property type="project" value="UniProtKB-SubCell"/>
</dbReference>
<dbReference type="AlphaFoldDB" id="A0A072ULV7"/>
<evidence type="ECO:0000256" key="6">
    <source>
        <dbReference type="ARBA" id="ARBA00022824"/>
    </source>
</evidence>
<keyword evidence="7" id="KW-0012">Acyltransferase</keyword>
<dbReference type="STRING" id="3880.A0A072ULV7"/>
<dbReference type="OrthoDB" id="619536at2759"/>
<feature type="domain" description="O-acyltransferase WSD1 C-terminal" evidence="12">
    <location>
        <begin position="311"/>
        <end position="456"/>
    </location>
</feature>
<evidence type="ECO:0000256" key="8">
    <source>
        <dbReference type="ARBA" id="ARBA00024360"/>
    </source>
</evidence>
<organism evidence="13 15">
    <name type="scientific">Medicago truncatula</name>
    <name type="common">Barrel medic</name>
    <name type="synonym">Medicago tribuloides</name>
    <dbReference type="NCBI Taxonomy" id="3880"/>
    <lineage>
        <taxon>Eukaryota</taxon>
        <taxon>Viridiplantae</taxon>
        <taxon>Streptophyta</taxon>
        <taxon>Embryophyta</taxon>
        <taxon>Tracheophyta</taxon>
        <taxon>Spermatophyta</taxon>
        <taxon>Magnoliopsida</taxon>
        <taxon>eudicotyledons</taxon>
        <taxon>Gunneridae</taxon>
        <taxon>Pentapetalae</taxon>
        <taxon>rosids</taxon>
        <taxon>fabids</taxon>
        <taxon>Fabales</taxon>
        <taxon>Fabaceae</taxon>
        <taxon>Papilionoideae</taxon>
        <taxon>50 kb inversion clade</taxon>
        <taxon>NPAAA clade</taxon>
        <taxon>Hologalegina</taxon>
        <taxon>IRL clade</taxon>
        <taxon>Trifolieae</taxon>
        <taxon>Medicago</taxon>
    </lineage>
</organism>
<evidence type="ECO:0000256" key="2">
    <source>
        <dbReference type="ARBA" id="ARBA00004586"/>
    </source>
</evidence>
<protein>
    <submittedName>
        <fullName evidence="13">O-acyltransferase WSD1-like protein</fullName>
    </submittedName>
</protein>
<evidence type="ECO:0000256" key="9">
    <source>
        <dbReference type="ARBA" id="ARBA00047604"/>
    </source>
</evidence>
<comment type="catalytic activity">
    <reaction evidence="9">
        <text>a long chain fatty alcohol + a fatty acyl-CoA = a long-chain alcohol wax ester + CoA</text>
        <dbReference type="Rhea" id="RHEA:38443"/>
        <dbReference type="ChEBI" id="CHEBI:17135"/>
        <dbReference type="ChEBI" id="CHEBI:57287"/>
        <dbReference type="ChEBI" id="CHEBI:77636"/>
        <dbReference type="ChEBI" id="CHEBI:235323"/>
        <dbReference type="EC" id="2.3.1.75"/>
    </reaction>
</comment>
<dbReference type="PANTHER" id="PTHR31650:SF33">
    <property type="entry name" value="O-ACYLTRANSFERASE WSD1-LIKE PROTEIN"/>
    <property type="match status" value="1"/>
</dbReference>
<dbReference type="GO" id="GO:0004144">
    <property type="term" value="F:diacylglycerol O-acyltransferase activity"/>
    <property type="evidence" value="ECO:0007669"/>
    <property type="project" value="UniProtKB-EC"/>
</dbReference>
<dbReference type="PANTHER" id="PTHR31650">
    <property type="entry name" value="O-ACYLTRANSFERASE (WSD1-LIKE) FAMILY PROTEIN"/>
    <property type="match status" value="1"/>
</dbReference>
<accession>A0A072ULV7</accession>
<dbReference type="EnsemblPlants" id="KEH30692">
    <property type="protein sequence ID" value="KEH30692"/>
    <property type="gene ID" value="MTR_4g078413"/>
</dbReference>
<evidence type="ECO:0000313" key="14">
    <source>
        <dbReference type="EnsemblPlants" id="KEH30692"/>
    </source>
</evidence>
<evidence type="ECO:0000259" key="12">
    <source>
        <dbReference type="Pfam" id="PF06974"/>
    </source>
</evidence>
<evidence type="ECO:0000256" key="4">
    <source>
        <dbReference type="ARBA" id="ARBA00005189"/>
    </source>
</evidence>
<evidence type="ECO:0000256" key="1">
    <source>
        <dbReference type="ARBA" id="ARBA00004162"/>
    </source>
</evidence>